<dbReference type="KEGG" id="lak:106172607"/>
<dbReference type="InterPro" id="IPR056273">
    <property type="entry name" value="CDK5RAP2_MYOME_CC"/>
</dbReference>
<feature type="compositionally biased region" description="Low complexity" evidence="2">
    <location>
        <begin position="160"/>
        <end position="179"/>
    </location>
</feature>
<dbReference type="PANTHER" id="PTHR46501">
    <property type="entry name" value="MYOMEGALIN"/>
    <property type="match status" value="1"/>
</dbReference>
<dbReference type="GO" id="GO:0005794">
    <property type="term" value="C:Golgi apparatus"/>
    <property type="evidence" value="ECO:0007669"/>
    <property type="project" value="TreeGrafter"/>
</dbReference>
<feature type="region of interest" description="Disordered" evidence="2">
    <location>
        <begin position="718"/>
        <end position="791"/>
    </location>
</feature>
<feature type="compositionally biased region" description="Basic and acidic residues" evidence="2">
    <location>
        <begin position="1816"/>
        <end position="1829"/>
    </location>
</feature>
<feature type="region of interest" description="Disordered" evidence="2">
    <location>
        <begin position="1301"/>
        <end position="1322"/>
    </location>
</feature>
<dbReference type="Pfam" id="PF23246">
    <property type="entry name" value="CC_CDK5RAP2"/>
    <property type="match status" value="2"/>
</dbReference>
<dbReference type="STRING" id="7574.A0A1S3JFF7"/>
<feature type="region of interest" description="Disordered" evidence="2">
    <location>
        <begin position="1579"/>
        <end position="1641"/>
    </location>
</feature>
<feature type="region of interest" description="Disordered" evidence="2">
    <location>
        <begin position="155"/>
        <end position="186"/>
    </location>
</feature>
<dbReference type="InterPro" id="IPR052593">
    <property type="entry name" value="MT-associated_AKAP9-binding"/>
</dbReference>
<feature type="coiled-coil region" evidence="1">
    <location>
        <begin position="289"/>
        <end position="316"/>
    </location>
</feature>
<evidence type="ECO:0000313" key="5">
    <source>
        <dbReference type="RefSeq" id="XP_013408886.1"/>
    </source>
</evidence>
<feature type="compositionally biased region" description="Low complexity" evidence="2">
    <location>
        <begin position="1061"/>
        <end position="1090"/>
    </location>
</feature>
<dbReference type="GO" id="GO:1903358">
    <property type="term" value="P:regulation of Golgi organization"/>
    <property type="evidence" value="ECO:0007669"/>
    <property type="project" value="TreeGrafter"/>
</dbReference>
<feature type="compositionally biased region" description="Basic and acidic residues" evidence="2">
    <location>
        <begin position="89"/>
        <end position="103"/>
    </location>
</feature>
<feature type="region of interest" description="Disordered" evidence="2">
    <location>
        <begin position="1680"/>
        <end position="1929"/>
    </location>
</feature>
<feature type="compositionally biased region" description="Basic and acidic residues" evidence="2">
    <location>
        <begin position="1685"/>
        <end position="1702"/>
    </location>
</feature>
<feature type="domain" description="CDK5 regulatory subunit-associated protein 2/Myomegalin coiled coil" evidence="3">
    <location>
        <begin position="1261"/>
        <end position="1354"/>
    </location>
</feature>
<evidence type="ECO:0000259" key="3">
    <source>
        <dbReference type="Pfam" id="PF23246"/>
    </source>
</evidence>
<feature type="compositionally biased region" description="Polar residues" evidence="2">
    <location>
        <begin position="729"/>
        <end position="751"/>
    </location>
</feature>
<accession>A0A1S3JFF7</accession>
<dbReference type="PANTHER" id="PTHR46501:SF10">
    <property type="entry name" value="CENTROSOMIN"/>
    <property type="match status" value="1"/>
</dbReference>
<dbReference type="InParanoid" id="A0A1S3JFF7"/>
<evidence type="ECO:0000256" key="2">
    <source>
        <dbReference type="SAM" id="MobiDB-lite"/>
    </source>
</evidence>
<feature type="compositionally biased region" description="Low complexity" evidence="2">
    <location>
        <begin position="1707"/>
        <end position="1716"/>
    </location>
</feature>
<feature type="region of interest" description="Disordered" evidence="2">
    <location>
        <begin position="888"/>
        <end position="1129"/>
    </location>
</feature>
<sequence>MTRETSQDNAKPTKRLLQQIYRSQVEETEGLNQALQAERQLYVNLNTVPSGRPEAFEEELAAVQALRRQLEEGVERNNHLRELLEKQMNEAAKKKQSSHHLEDNPEQVSSLQEQVQALNNQLEESKRWNVSLQSRLEQQQQRGGGVGRARETVEIQGTENVVSTSNDSSDQSSSVSDSDNISDRELSVKQLREELAKMRLKVKEKRRHNKQLKYQLQQGMVEHRDIPGENVSDLDPVESTGVSSLPPGQQLEQLRAKLKQQGKENLVLRRCLDLDTELPVPNIPDLPKVKHMRNEMEKMKELLRQAEHQNDLLKKQIELDTSTDDIPSGFNPELIIQMSHEIERLKGELTVTREKLEAAVEGKPSGKPPSGPHKSQIPTLKTPPAGQSTGANAALRQKVESLRGQLHESKVLLRTLQDKLAATEATVRSQTDKMRYYRGLLEDAGLMPRTPQRSRSDSNLFSGRVQTPTKLRPMSASTDNLSMGTSAGRDMPPPSPSLSRGMSLTSLEEFGQTDNTDELKDQIKQQRKQLERYQRIIRSLQTRIRLGSDTAEKVYLGSPLPGSRRGSSDGISGGPPGLTPKTPGLDLVSQGNQAAFQRLQEQVEELKDKLRHSEDLNATLREQLSSSPSPEDIKNTVQKQQLEIISLKKQLSESYNMCENLRKRLEEVNGFLQELLHQDADGEVDVIDVTPTRVTDLKRKLCESINMATLLSTTLEAPFEEEEDEEEVNTTVPSTYTGTVPRSATAGSSNVGTGGTQTAGLSAVRGNSTQTDRMTMGSKSTQAGQQWTKMDGGDSRQLIESLEQENNKLKEQVQVVETRERELKAEVQRLQSELQKRGQQLEQLKLLLQKNQEQAQQTGQELHRLGCEVEEKNKKIAKLQKIIDQLQKRPTDSNIPTEEREIWGPEGLDQYDLDQMDRSSPSTHAFPATRQGNLDRRGQGDLDDLDARSSGGSRRSADRHDGQRSLRGQQGSDRGQDWSSFSSSSGTAHNRKDVKSKQYRKSRKVGGGGAREVGPSVSSDSGDEQLRGSVKYRPGDVGDSLDIERLRHRSASGSHREPRLTGRTVEGSTVVEESGLSSSSLHSSRVSSLRQPSGDRTAASADSFSNRGQHDLQDRTGRPGHPYGDSSYAHNIFGSREDVIVDLRDTGHDVDGDLAGLEFRVTNGQLDQELFGPGHRRLVDPDLPTDHLQSQSRIFEGEGRDNRERDRRTGSSRPSNSSSSHHSQRDGRSPSSSHRSGQRSSQGHRGQRAFEGHSYTSTAPHDSEKDKLIVNLQQKLKTVEELNETLKDEMKLFENIGTSIGIQSSPGMSTHSSQTRRDPHSTLQEHLNEIRELRKRLEESIRNNDLLREKLERRLEDIRREGGGGTTNVYLQQTETEVHELRQTVIEKEEWVRKLEKEMKELQNRCKALEKNNVELKQVNSDLDQANKQLEKTCQELQLVNTDLQKKNDQVNKQLTDSRQENKRMINDLNRAQQSVTYLEEQVQESQGLNKTLKMELNVFEKMREETREKGTCADFKLRDISGADMTDLFEEIRHLRVQLERSIEANNSLRQMLELSRDMGQQGTTSSVINIHHMHTRNTTNTKSTENREEILQRETSHPTGDQGNRYYSRDLYGEDAQRRTEEKIHPEVSHRTGDLGNRYHTYDLDFGGGGGGRDLDGDLPLGGGRDLGGDLAFPSYTFQTGDHGNRLYSRELDRDSDPSSHHSSRPGSHPSSHSGSHHSSHHNEINGHIGQSGQSKDDHHLGPRLYGREDALENLRDRDLSSREKARTADLSDQPWSGGEDDHIEDLITPSEGSWTGDRGRQVPLTMNGLGGPVRKEEEERMSRHTSDILGDQGNRYYSRSLDRLNEIGHGSSKPRESRGLRNQQRYSRSLNRLDRLKDTHGTGDPLRTSDLSDPPGQSWRNTDRRHRSAPYGHTTGYRDDRQMGRSHHYGTETNKIYHVYDPKGSPGTSPIRVDSDLRMLYAIGKIDDFELLRKEIHESQVVLSGMVARIRERLRTFRGASPSQSVEYSTLQALSASAENLRVCLGQEAHLITLFWISQLPETDADGFFVDVRLMKEVGLLREEVEVYKSKYFTASDTLRMYQERLEKSNRQKESMAASIAREVSRTKKVLTKSKQNFMSRYERSAAT</sequence>
<feature type="compositionally biased region" description="Basic and acidic residues" evidence="2">
    <location>
        <begin position="1737"/>
        <end position="1772"/>
    </location>
</feature>
<feature type="region of interest" description="Disordered" evidence="2">
    <location>
        <begin position="554"/>
        <end position="586"/>
    </location>
</feature>
<feature type="compositionally biased region" description="Polar residues" evidence="2">
    <location>
        <begin position="1301"/>
        <end position="1313"/>
    </location>
</feature>
<feature type="compositionally biased region" description="Basic and acidic residues" evidence="2">
    <location>
        <begin position="1874"/>
        <end position="1884"/>
    </location>
</feature>
<feature type="region of interest" description="Disordered" evidence="2">
    <location>
        <begin position="447"/>
        <end position="502"/>
    </location>
</feature>
<feature type="compositionally biased region" description="Polar residues" evidence="2">
    <location>
        <begin position="1863"/>
        <end position="1873"/>
    </location>
</feature>
<dbReference type="GO" id="GO:0005813">
    <property type="term" value="C:centrosome"/>
    <property type="evidence" value="ECO:0007669"/>
    <property type="project" value="TreeGrafter"/>
</dbReference>
<protein>
    <submittedName>
        <fullName evidence="5">Uncharacterized protein LOC106172607</fullName>
    </submittedName>
</protein>
<feature type="domain" description="CDK5 regulatory subunit-associated protein 2/Myomegalin coiled coil" evidence="3">
    <location>
        <begin position="6"/>
        <end position="88"/>
    </location>
</feature>
<gene>
    <name evidence="5" type="primary">LOC106172607</name>
</gene>
<keyword evidence="4" id="KW-1185">Reference proteome</keyword>
<dbReference type="RefSeq" id="XP_013408886.1">
    <property type="nucleotide sequence ID" value="XM_013553432.1"/>
</dbReference>
<feature type="compositionally biased region" description="Low complexity" evidence="2">
    <location>
        <begin position="1229"/>
        <end position="1244"/>
    </location>
</feature>
<dbReference type="GO" id="GO:0060090">
    <property type="term" value="F:molecular adaptor activity"/>
    <property type="evidence" value="ECO:0007669"/>
    <property type="project" value="TreeGrafter"/>
</dbReference>
<feature type="compositionally biased region" description="Acidic residues" evidence="2">
    <location>
        <begin position="718"/>
        <end position="728"/>
    </location>
</feature>
<dbReference type="OrthoDB" id="6162123at2759"/>
<feature type="compositionally biased region" description="Basic and acidic residues" evidence="2">
    <location>
        <begin position="888"/>
        <end position="903"/>
    </location>
</feature>
<feature type="coiled-coil region" evidence="1">
    <location>
        <begin position="648"/>
        <end position="678"/>
    </location>
</feature>
<feature type="compositionally biased region" description="Basic and acidic residues" evidence="2">
    <location>
        <begin position="1586"/>
        <end position="1598"/>
    </location>
</feature>
<feature type="compositionally biased region" description="Low complexity" evidence="2">
    <location>
        <begin position="556"/>
        <end position="570"/>
    </location>
</feature>
<feature type="compositionally biased region" description="Basic and acidic residues" evidence="2">
    <location>
        <begin position="955"/>
        <end position="964"/>
    </location>
</feature>
<feature type="region of interest" description="Disordered" evidence="2">
    <location>
        <begin position="1172"/>
        <end position="1266"/>
    </location>
</feature>
<evidence type="ECO:0000256" key="1">
    <source>
        <dbReference type="SAM" id="Coils"/>
    </source>
</evidence>
<feature type="compositionally biased region" description="Polar residues" evidence="2">
    <location>
        <begin position="758"/>
        <end position="788"/>
    </location>
</feature>
<feature type="coiled-coil region" evidence="1">
    <location>
        <begin position="589"/>
        <end position="623"/>
    </location>
</feature>
<name>A0A1S3JFF7_LINAN</name>
<keyword evidence="1" id="KW-0175">Coiled coil</keyword>
<feature type="compositionally biased region" description="Low complexity" evidence="2">
    <location>
        <begin position="1211"/>
        <end position="1221"/>
    </location>
</feature>
<feature type="coiled-coil region" evidence="1">
    <location>
        <begin position="516"/>
        <end position="543"/>
    </location>
</feature>
<feature type="region of interest" description="Disordered" evidence="2">
    <location>
        <begin position="358"/>
        <end position="392"/>
    </location>
</feature>
<dbReference type="GO" id="GO:0007098">
    <property type="term" value="P:centrosome cycle"/>
    <property type="evidence" value="ECO:0007669"/>
    <property type="project" value="TreeGrafter"/>
</dbReference>
<dbReference type="Proteomes" id="UP000085678">
    <property type="component" value="Unplaced"/>
</dbReference>
<reference evidence="5" key="1">
    <citation type="submission" date="2025-08" db="UniProtKB">
        <authorList>
            <consortium name="RefSeq"/>
        </authorList>
    </citation>
    <scope>IDENTIFICATION</scope>
    <source>
        <tissue evidence="5">Gonads</tissue>
    </source>
</reference>
<feature type="compositionally biased region" description="Basic and acidic residues" evidence="2">
    <location>
        <begin position="1195"/>
        <end position="1209"/>
    </location>
</feature>
<dbReference type="GeneID" id="106172607"/>
<feature type="coiled-coil region" evidence="1">
    <location>
        <begin position="1385"/>
        <end position="1510"/>
    </location>
</feature>
<proteinExistence type="predicted"/>
<organism evidence="4 5">
    <name type="scientific">Lingula anatina</name>
    <name type="common">Brachiopod</name>
    <name type="synonym">Lingula unguis</name>
    <dbReference type="NCBI Taxonomy" id="7574"/>
    <lineage>
        <taxon>Eukaryota</taxon>
        <taxon>Metazoa</taxon>
        <taxon>Spiralia</taxon>
        <taxon>Lophotrochozoa</taxon>
        <taxon>Brachiopoda</taxon>
        <taxon>Linguliformea</taxon>
        <taxon>Lingulata</taxon>
        <taxon>Lingulida</taxon>
        <taxon>Linguloidea</taxon>
        <taxon>Lingulidae</taxon>
        <taxon>Lingula</taxon>
    </lineage>
</organism>
<feature type="compositionally biased region" description="Polar residues" evidence="2">
    <location>
        <begin position="451"/>
        <end position="485"/>
    </location>
</feature>
<evidence type="ECO:0000313" key="4">
    <source>
        <dbReference type="Proteomes" id="UP000085678"/>
    </source>
</evidence>
<feature type="region of interest" description="Disordered" evidence="2">
    <location>
        <begin position="89"/>
        <end position="112"/>
    </location>
</feature>
<feature type="compositionally biased region" description="Basic and acidic residues" evidence="2">
    <location>
        <begin position="1108"/>
        <end position="1117"/>
    </location>
</feature>
<feature type="compositionally biased region" description="Basic and acidic residues" evidence="2">
    <location>
        <begin position="1609"/>
        <end position="1635"/>
    </location>
</feature>
<dbReference type="GO" id="GO:0090063">
    <property type="term" value="P:positive regulation of microtubule nucleation"/>
    <property type="evidence" value="ECO:0007669"/>
    <property type="project" value="TreeGrafter"/>
</dbReference>